<dbReference type="SUPFAM" id="SSF47413">
    <property type="entry name" value="lambda repressor-like DNA-binding domains"/>
    <property type="match status" value="1"/>
</dbReference>
<comment type="caution">
    <text evidence="3">The sequence shown here is derived from an EMBL/GenBank/DDBJ whole genome shotgun (WGS) entry which is preliminary data.</text>
</comment>
<dbReference type="PANTHER" id="PTHR46558">
    <property type="entry name" value="TRACRIPTIONAL REGULATORY PROTEIN-RELATED-RELATED"/>
    <property type="match status" value="1"/>
</dbReference>
<dbReference type="SMART" id="SM00530">
    <property type="entry name" value="HTH_XRE"/>
    <property type="match status" value="1"/>
</dbReference>
<keyword evidence="4" id="KW-1185">Reference proteome</keyword>
<dbReference type="EMBL" id="JAQQKX010000006">
    <property type="protein sequence ID" value="MDC7683389.1"/>
    <property type="molecule type" value="Genomic_DNA"/>
</dbReference>
<dbReference type="Pfam" id="PF01381">
    <property type="entry name" value="HTH_3"/>
    <property type="match status" value="1"/>
</dbReference>
<name>A0ABT5HTM4_9CAUL</name>
<dbReference type="InterPro" id="IPR001387">
    <property type="entry name" value="Cro/C1-type_HTH"/>
</dbReference>
<reference evidence="3 4" key="1">
    <citation type="submission" date="2023-01" db="EMBL/GenBank/DDBJ databases">
        <title>Novel species of the genus Asticcacaulis isolated from rivers.</title>
        <authorList>
            <person name="Lu H."/>
        </authorList>
    </citation>
    <scope>NUCLEOTIDE SEQUENCE [LARGE SCALE GENOMIC DNA]</scope>
    <source>
        <strain evidence="3 4">BYS171W</strain>
    </source>
</reference>
<dbReference type="RefSeq" id="WP_272747862.1">
    <property type="nucleotide sequence ID" value="NZ_JAQQKX010000006.1"/>
</dbReference>
<dbReference type="InterPro" id="IPR010982">
    <property type="entry name" value="Lambda_DNA-bd_dom_sf"/>
</dbReference>
<dbReference type="PROSITE" id="PS50943">
    <property type="entry name" value="HTH_CROC1"/>
    <property type="match status" value="1"/>
</dbReference>
<evidence type="ECO:0000313" key="3">
    <source>
        <dbReference type="EMBL" id="MDC7683389.1"/>
    </source>
</evidence>
<accession>A0ABT5HTM4</accession>
<organism evidence="3 4">
    <name type="scientific">Asticcacaulis aquaticus</name>
    <dbReference type="NCBI Taxonomy" id="2984212"/>
    <lineage>
        <taxon>Bacteria</taxon>
        <taxon>Pseudomonadati</taxon>
        <taxon>Pseudomonadota</taxon>
        <taxon>Alphaproteobacteria</taxon>
        <taxon>Caulobacterales</taxon>
        <taxon>Caulobacteraceae</taxon>
        <taxon>Asticcacaulis</taxon>
    </lineage>
</organism>
<gene>
    <name evidence="3" type="ORF">PQU92_08890</name>
</gene>
<sequence length="70" mass="7570">MKTNLKELRSAAGLTQADLAVKLGVSRQAVIAVESDKHDPSLDLAYKIAGVFDLPVEDIFDNPYRPKTGA</sequence>
<evidence type="ECO:0000259" key="2">
    <source>
        <dbReference type="PROSITE" id="PS50943"/>
    </source>
</evidence>
<dbReference type="Proteomes" id="UP001214854">
    <property type="component" value="Unassembled WGS sequence"/>
</dbReference>
<protein>
    <submittedName>
        <fullName evidence="3">Helix-turn-helix transcriptional regulator</fullName>
    </submittedName>
</protein>
<keyword evidence="1" id="KW-0238">DNA-binding</keyword>
<proteinExistence type="predicted"/>
<feature type="domain" description="HTH cro/C1-type" evidence="2">
    <location>
        <begin position="5"/>
        <end position="59"/>
    </location>
</feature>
<evidence type="ECO:0000313" key="4">
    <source>
        <dbReference type="Proteomes" id="UP001214854"/>
    </source>
</evidence>
<dbReference type="Gene3D" id="1.10.260.40">
    <property type="entry name" value="lambda repressor-like DNA-binding domains"/>
    <property type="match status" value="1"/>
</dbReference>
<dbReference type="PANTHER" id="PTHR46558:SF4">
    <property type="entry name" value="DNA-BIDING PHAGE PROTEIN"/>
    <property type="match status" value="1"/>
</dbReference>
<dbReference type="CDD" id="cd00093">
    <property type="entry name" value="HTH_XRE"/>
    <property type="match status" value="1"/>
</dbReference>
<evidence type="ECO:0000256" key="1">
    <source>
        <dbReference type="ARBA" id="ARBA00023125"/>
    </source>
</evidence>